<evidence type="ECO:0000256" key="1">
    <source>
        <dbReference type="SAM" id="SignalP"/>
    </source>
</evidence>
<feature type="chain" id="PRO_5009288166" evidence="1">
    <location>
        <begin position="33"/>
        <end position="140"/>
    </location>
</feature>
<protein>
    <submittedName>
        <fullName evidence="2">Uncharacterized protein</fullName>
    </submittedName>
</protein>
<keyword evidence="3" id="KW-1185">Reference proteome</keyword>
<reference evidence="3" key="1">
    <citation type="submission" date="2016-10" db="EMBL/GenBank/DDBJ databases">
        <authorList>
            <person name="Varghese N."/>
            <person name="Submissions S."/>
        </authorList>
    </citation>
    <scope>NUCLEOTIDE SEQUENCE [LARGE SCALE GENOMIC DNA]</scope>
    <source>
        <strain evidence="3">DSM 43163</strain>
    </source>
</reference>
<dbReference type="AlphaFoldDB" id="A0A1H5WDL8"/>
<dbReference type="EMBL" id="FNVO01000002">
    <property type="protein sequence ID" value="SEF97575.1"/>
    <property type="molecule type" value="Genomic_DNA"/>
</dbReference>
<feature type="signal peptide" evidence="1">
    <location>
        <begin position="1"/>
        <end position="32"/>
    </location>
</feature>
<evidence type="ECO:0000313" key="3">
    <source>
        <dbReference type="Proteomes" id="UP000236723"/>
    </source>
</evidence>
<gene>
    <name evidence="2" type="ORF">SAMN04489712_102683</name>
</gene>
<accession>A0A1H5WDL8</accession>
<name>A0A1H5WDL8_9ACTN</name>
<evidence type="ECO:0000313" key="2">
    <source>
        <dbReference type="EMBL" id="SEF97575.1"/>
    </source>
</evidence>
<dbReference type="RefSeq" id="WP_103936898.1">
    <property type="nucleotide sequence ID" value="NZ_FNVO01000002.1"/>
</dbReference>
<sequence length="140" mass="15088">MGRTNNRLAQLAVATAVVAGGVGVVTAPAASAASVTCTIDSVTNASTAGYKYVNVTCKEGSISPPDFIYDVQIWGEDTWSDDYLATVYPPNYYPASLYVHGSVLNEDYGDKDDIYVKVRFQKSTGGLYSVRSNTVHGWWS</sequence>
<keyword evidence="1" id="KW-0732">Signal</keyword>
<dbReference type="OrthoDB" id="3551044at2"/>
<dbReference type="Proteomes" id="UP000236723">
    <property type="component" value="Unassembled WGS sequence"/>
</dbReference>
<organism evidence="2 3">
    <name type="scientific">Thermomonospora echinospora</name>
    <dbReference type="NCBI Taxonomy" id="1992"/>
    <lineage>
        <taxon>Bacteria</taxon>
        <taxon>Bacillati</taxon>
        <taxon>Actinomycetota</taxon>
        <taxon>Actinomycetes</taxon>
        <taxon>Streptosporangiales</taxon>
        <taxon>Thermomonosporaceae</taxon>
        <taxon>Thermomonospora</taxon>
    </lineage>
</organism>
<proteinExistence type="predicted"/>